<proteinExistence type="inferred from homology"/>
<dbReference type="InterPro" id="IPR006379">
    <property type="entry name" value="HAD-SF_hydro_IIB"/>
</dbReference>
<reference evidence="6" key="1">
    <citation type="submission" date="2018-05" db="EMBL/GenBank/DDBJ databases">
        <authorList>
            <person name="Li X."/>
        </authorList>
    </citation>
    <scope>NUCLEOTIDE SEQUENCE [LARGE SCALE GENOMIC DNA]</scope>
    <source>
        <strain evidence="6">YIM 73061</strain>
    </source>
</reference>
<dbReference type="Pfam" id="PF02358">
    <property type="entry name" value="Trehalose_PPase"/>
    <property type="match status" value="1"/>
</dbReference>
<evidence type="ECO:0000256" key="3">
    <source>
        <dbReference type="ARBA" id="ARBA00022801"/>
    </source>
</evidence>
<evidence type="ECO:0000256" key="1">
    <source>
        <dbReference type="ARBA" id="ARBA00005199"/>
    </source>
</evidence>
<evidence type="ECO:0000313" key="6">
    <source>
        <dbReference type="Proteomes" id="UP000249725"/>
    </source>
</evidence>
<protein>
    <recommendedName>
        <fullName evidence="4">Trehalose 6-phosphate phosphatase</fullName>
        <ecNumber evidence="4">3.1.3.12</ecNumber>
    </recommendedName>
</protein>
<evidence type="ECO:0000256" key="4">
    <source>
        <dbReference type="RuleBase" id="RU361117"/>
    </source>
</evidence>
<comment type="similarity">
    <text evidence="2 4">Belongs to the trehalose phosphatase family.</text>
</comment>
<evidence type="ECO:0000256" key="2">
    <source>
        <dbReference type="ARBA" id="ARBA00008770"/>
    </source>
</evidence>
<dbReference type="EMBL" id="QFYR01000001">
    <property type="protein sequence ID" value="RAK57533.1"/>
    <property type="molecule type" value="Genomic_DNA"/>
</dbReference>
<keyword evidence="4" id="KW-0479">Metal-binding</keyword>
<sequence>MVFDELTLSLPKPKPLRLAECALFLDLDGTLAPIAARPQDVRPEPRRTRLLERLNEALEGRLAVISGRTLADVDRILEGRVTSVAAVHGLVRREPDGSTHEAAPHPRLADATRQLREFAGRDSGLLVEEKGLSVALHYRLARAHGEEAHALAVAICEETGLNLQRGDMVEELRTPGPNKGDSVRAFLAQPAFRNAQPVFLGDDCTDEHGFEAAEKSGGMGVLIGPPRRTEARFRLESVEEALSWLEAAR</sequence>
<keyword evidence="3 4" id="KW-0378">Hydrolase</keyword>
<dbReference type="InterPro" id="IPR036412">
    <property type="entry name" value="HAD-like_sf"/>
</dbReference>
<comment type="function">
    <text evidence="4">Removes the phosphate from trehalose 6-phosphate to produce free trehalose.</text>
</comment>
<dbReference type="Proteomes" id="UP000249725">
    <property type="component" value="Unassembled WGS sequence"/>
</dbReference>
<name>A0A328AR77_9CAUL</name>
<gene>
    <name evidence="5" type="primary">otsB</name>
    <name evidence="5" type="ORF">DJ018_06250</name>
</gene>
<dbReference type="NCBIfam" id="TIGR00685">
    <property type="entry name" value="T6PP"/>
    <property type="match status" value="1"/>
</dbReference>
<dbReference type="PANTHER" id="PTHR43768">
    <property type="entry name" value="TREHALOSE 6-PHOSPHATE PHOSPHATASE"/>
    <property type="match status" value="1"/>
</dbReference>
<comment type="catalytic activity">
    <reaction evidence="4">
        <text>alpha,alpha-trehalose 6-phosphate + H2O = alpha,alpha-trehalose + phosphate</text>
        <dbReference type="Rhea" id="RHEA:23420"/>
        <dbReference type="ChEBI" id="CHEBI:15377"/>
        <dbReference type="ChEBI" id="CHEBI:16551"/>
        <dbReference type="ChEBI" id="CHEBI:43474"/>
        <dbReference type="ChEBI" id="CHEBI:58429"/>
        <dbReference type="EC" id="3.1.3.12"/>
    </reaction>
</comment>
<dbReference type="GO" id="GO:0046872">
    <property type="term" value="F:metal ion binding"/>
    <property type="evidence" value="ECO:0007669"/>
    <property type="project" value="UniProtKB-KW"/>
</dbReference>
<dbReference type="GO" id="GO:0004805">
    <property type="term" value="F:trehalose-phosphatase activity"/>
    <property type="evidence" value="ECO:0007669"/>
    <property type="project" value="UniProtKB-EC"/>
</dbReference>
<dbReference type="GO" id="GO:0005992">
    <property type="term" value="P:trehalose biosynthetic process"/>
    <property type="evidence" value="ECO:0007669"/>
    <property type="project" value="UniProtKB-UniPathway"/>
</dbReference>
<dbReference type="OrthoDB" id="9814913at2"/>
<dbReference type="PANTHER" id="PTHR43768:SF3">
    <property type="entry name" value="TREHALOSE 6-PHOSPHATE PHOSPHATASE"/>
    <property type="match status" value="1"/>
</dbReference>
<accession>A0A328AR77</accession>
<dbReference type="InterPro" id="IPR003337">
    <property type="entry name" value="Trehalose_PPase"/>
</dbReference>
<dbReference type="UniPathway" id="UPA00299"/>
<keyword evidence="4" id="KW-0460">Magnesium</keyword>
<organism evidence="5 6">
    <name type="scientific">Phenylobacterium deserti</name>
    <dbReference type="NCBI Taxonomy" id="1914756"/>
    <lineage>
        <taxon>Bacteria</taxon>
        <taxon>Pseudomonadati</taxon>
        <taxon>Pseudomonadota</taxon>
        <taxon>Alphaproteobacteria</taxon>
        <taxon>Caulobacterales</taxon>
        <taxon>Caulobacteraceae</taxon>
        <taxon>Phenylobacterium</taxon>
    </lineage>
</organism>
<dbReference type="CDD" id="cd01627">
    <property type="entry name" value="HAD_TPP"/>
    <property type="match status" value="1"/>
</dbReference>
<dbReference type="Gene3D" id="3.30.70.1020">
    <property type="entry name" value="Trehalose-6-phosphate phosphatase related protein, domain 2"/>
    <property type="match status" value="1"/>
</dbReference>
<dbReference type="Gene3D" id="3.40.50.1000">
    <property type="entry name" value="HAD superfamily/HAD-like"/>
    <property type="match status" value="1"/>
</dbReference>
<dbReference type="RefSeq" id="WP_111513984.1">
    <property type="nucleotide sequence ID" value="NZ_QFYR01000001.1"/>
</dbReference>
<comment type="cofactor">
    <cofactor evidence="4">
        <name>Mg(2+)</name>
        <dbReference type="ChEBI" id="CHEBI:18420"/>
    </cofactor>
</comment>
<dbReference type="NCBIfam" id="TIGR01484">
    <property type="entry name" value="HAD-SF-IIB"/>
    <property type="match status" value="1"/>
</dbReference>
<dbReference type="SUPFAM" id="SSF56784">
    <property type="entry name" value="HAD-like"/>
    <property type="match status" value="1"/>
</dbReference>
<evidence type="ECO:0000313" key="5">
    <source>
        <dbReference type="EMBL" id="RAK57533.1"/>
    </source>
</evidence>
<dbReference type="EC" id="3.1.3.12" evidence="4"/>
<comment type="pathway">
    <text evidence="1 4">Glycan biosynthesis; trehalose biosynthesis.</text>
</comment>
<comment type="caution">
    <text evidence="5">The sequence shown here is derived from an EMBL/GenBank/DDBJ whole genome shotgun (WGS) entry which is preliminary data.</text>
</comment>
<keyword evidence="6" id="KW-1185">Reference proteome</keyword>
<dbReference type="AlphaFoldDB" id="A0A328AR77"/>
<dbReference type="InterPro" id="IPR023214">
    <property type="entry name" value="HAD_sf"/>
</dbReference>
<dbReference type="InterPro" id="IPR044651">
    <property type="entry name" value="OTSB-like"/>
</dbReference>